<organism evidence="1 2">
    <name type="scientific">Caerostris extrusa</name>
    <name type="common">Bark spider</name>
    <name type="synonym">Caerostris bankana</name>
    <dbReference type="NCBI Taxonomy" id="172846"/>
    <lineage>
        <taxon>Eukaryota</taxon>
        <taxon>Metazoa</taxon>
        <taxon>Ecdysozoa</taxon>
        <taxon>Arthropoda</taxon>
        <taxon>Chelicerata</taxon>
        <taxon>Arachnida</taxon>
        <taxon>Araneae</taxon>
        <taxon>Araneomorphae</taxon>
        <taxon>Entelegynae</taxon>
        <taxon>Araneoidea</taxon>
        <taxon>Araneidae</taxon>
        <taxon>Caerostris</taxon>
    </lineage>
</organism>
<sequence length="95" mass="10860">MPDLLEESGRKCGRNSSRREALGGRVIFLLSWTSQLALPDHSQYHHIKTEKLSVILSQGLSEQEVLDVDCRCCVANFIHKLITHLMYYRFLLGSV</sequence>
<name>A0AAV4VNN4_CAEEX</name>
<gene>
    <name evidence="1" type="ORF">CEXT_500641</name>
</gene>
<evidence type="ECO:0000313" key="1">
    <source>
        <dbReference type="EMBL" id="GIY71446.1"/>
    </source>
</evidence>
<comment type="caution">
    <text evidence="1">The sequence shown here is derived from an EMBL/GenBank/DDBJ whole genome shotgun (WGS) entry which is preliminary data.</text>
</comment>
<evidence type="ECO:0000313" key="2">
    <source>
        <dbReference type="Proteomes" id="UP001054945"/>
    </source>
</evidence>
<dbReference type="AlphaFoldDB" id="A0AAV4VNN4"/>
<reference evidence="1 2" key="1">
    <citation type="submission" date="2021-06" db="EMBL/GenBank/DDBJ databases">
        <title>Caerostris extrusa draft genome.</title>
        <authorList>
            <person name="Kono N."/>
            <person name="Arakawa K."/>
        </authorList>
    </citation>
    <scope>NUCLEOTIDE SEQUENCE [LARGE SCALE GENOMIC DNA]</scope>
</reference>
<proteinExistence type="predicted"/>
<dbReference type="Proteomes" id="UP001054945">
    <property type="component" value="Unassembled WGS sequence"/>
</dbReference>
<keyword evidence="2" id="KW-1185">Reference proteome</keyword>
<protein>
    <submittedName>
        <fullName evidence="1">Uncharacterized protein</fullName>
    </submittedName>
</protein>
<accession>A0AAV4VNN4</accession>
<dbReference type="EMBL" id="BPLR01014809">
    <property type="protein sequence ID" value="GIY71446.1"/>
    <property type="molecule type" value="Genomic_DNA"/>
</dbReference>